<gene>
    <name evidence="16" type="ORF">SAMN02745781_02824</name>
</gene>
<comment type="catalytic activity">
    <reaction evidence="12">
        <text>a secondary alcohol + NAD(+) = a ketone + NADH + H(+)</text>
        <dbReference type="Rhea" id="RHEA:10740"/>
        <dbReference type="ChEBI" id="CHEBI:15378"/>
        <dbReference type="ChEBI" id="CHEBI:17087"/>
        <dbReference type="ChEBI" id="CHEBI:35681"/>
        <dbReference type="ChEBI" id="CHEBI:57540"/>
        <dbReference type="ChEBI" id="CHEBI:57945"/>
        <dbReference type="EC" id="1.1.1.1"/>
    </reaction>
</comment>
<dbReference type="InterPro" id="IPR002328">
    <property type="entry name" value="ADH_Zn_CS"/>
</dbReference>
<dbReference type="InterPro" id="IPR014183">
    <property type="entry name" value="ADH_3"/>
</dbReference>
<name>A0A1M5DCZ0_VIBGA</name>
<protein>
    <recommendedName>
        <fullName evidence="3 14">S-(hydroxymethyl)glutathione dehydrogenase</fullName>
        <ecNumber evidence="14">1.1.1.284</ecNumber>
    </recommendedName>
</protein>
<evidence type="ECO:0000256" key="12">
    <source>
        <dbReference type="ARBA" id="ARBA00049164"/>
    </source>
</evidence>
<proteinExistence type="inferred from homology"/>
<dbReference type="InterPro" id="IPR013154">
    <property type="entry name" value="ADH-like_N"/>
</dbReference>
<evidence type="ECO:0000256" key="3">
    <source>
        <dbReference type="ARBA" id="ARBA00021865"/>
    </source>
</evidence>
<evidence type="ECO:0000259" key="15">
    <source>
        <dbReference type="SMART" id="SM00829"/>
    </source>
</evidence>
<keyword evidence="4 14" id="KW-0479">Metal-binding</keyword>
<dbReference type="PANTHER" id="PTHR43880">
    <property type="entry name" value="ALCOHOL DEHYDROGENASE"/>
    <property type="match status" value="1"/>
</dbReference>
<evidence type="ECO:0000256" key="14">
    <source>
        <dbReference type="RuleBase" id="RU362016"/>
    </source>
</evidence>
<evidence type="ECO:0000256" key="8">
    <source>
        <dbReference type="ARBA" id="ARBA00045226"/>
    </source>
</evidence>
<keyword evidence="5 14" id="KW-0862">Zinc</keyword>
<keyword evidence="7 14" id="KW-0520">NAD</keyword>
<dbReference type="RefSeq" id="WP_072960648.1">
    <property type="nucleotide sequence ID" value="NZ_FQUH01000014.1"/>
</dbReference>
<dbReference type="Gene3D" id="3.90.180.10">
    <property type="entry name" value="Medium-chain alcohol dehydrogenases, catalytic domain"/>
    <property type="match status" value="1"/>
</dbReference>
<dbReference type="FunFam" id="3.90.180.10:FF:000001">
    <property type="entry name" value="S-(hydroxymethyl)glutathione dehydrogenase"/>
    <property type="match status" value="1"/>
</dbReference>
<sequence>MSEQKFIKSKAAVAWGPNQPLSIEEVDVMYPKAGEVLVRIVATGVCHTDAFTLSGEDPEGIFPSILGHEGGGIVEMVGEGVTSVEVGDHVIPLYTAECGECKFCTSGKTNLCQAVRETQGKGLMPDGTTRFYKDGQPIYHYMGCSTFSEYTVLPEISLAKVNKAAPLEEVCLLGCGVTTGMGAVMNTAKVQKGDTVAIFGLGGIGLSAVIGAKMVGASRIIGVDINESKFDLAQQLGATECINPQKFDKPIQEVIVEMTDGGVDFSFECIGNVNVMRQALECCHKGWGESVIIGVAGAGQEISTRPFQLVTGRVWRGSAFGGVKGRSQLPGIVEQYLAGEFGLQEFITHTMSLEAINDAFDLMHSGESIRSVVHFKP</sequence>
<dbReference type="GO" id="GO:0004022">
    <property type="term" value="F:alcohol dehydrogenase (NAD+) activity"/>
    <property type="evidence" value="ECO:0007669"/>
    <property type="project" value="UniProtKB-EC"/>
</dbReference>
<evidence type="ECO:0000256" key="11">
    <source>
        <dbReference type="ARBA" id="ARBA00048942"/>
    </source>
</evidence>
<evidence type="ECO:0000313" key="17">
    <source>
        <dbReference type="Proteomes" id="UP000184159"/>
    </source>
</evidence>
<evidence type="ECO:0000256" key="2">
    <source>
        <dbReference type="ARBA" id="ARBA00010902"/>
    </source>
</evidence>
<dbReference type="InterPro" id="IPR013149">
    <property type="entry name" value="ADH-like_C"/>
</dbReference>
<dbReference type="SUPFAM" id="SSF50129">
    <property type="entry name" value="GroES-like"/>
    <property type="match status" value="2"/>
</dbReference>
<evidence type="ECO:0000256" key="5">
    <source>
        <dbReference type="ARBA" id="ARBA00022833"/>
    </source>
</evidence>
<comment type="catalytic activity">
    <reaction evidence="11">
        <text>S-nitrosoglutathione + NADH + H(+) = S-(hydroxysulfenamide)glutathione + NAD(+)</text>
        <dbReference type="Rhea" id="RHEA:78371"/>
        <dbReference type="ChEBI" id="CHEBI:15378"/>
        <dbReference type="ChEBI" id="CHEBI:57540"/>
        <dbReference type="ChEBI" id="CHEBI:57945"/>
        <dbReference type="ChEBI" id="CHEBI:145544"/>
        <dbReference type="ChEBI" id="CHEBI:229723"/>
    </reaction>
    <physiologicalReaction direction="left-to-right" evidence="11">
        <dbReference type="Rhea" id="RHEA:78372"/>
    </physiologicalReaction>
</comment>
<comment type="function">
    <text evidence="8">Has high formaldehyde dehydrogenase activity in the presence of glutathione and catalyzes the oxidation of normal alcohols in a reaction that is not GSH-dependent. In addition, hemithiolacetals other than those formed from GSH, including omega-thiol fatty acids, also are substrates. Also acts as a S-nitroso-glutathione reductase by catalyzing the NADH-dependent reduction of S-nitrosoglutathione.</text>
</comment>
<dbReference type="InterPro" id="IPR036291">
    <property type="entry name" value="NAD(P)-bd_dom_sf"/>
</dbReference>
<dbReference type="PANTHER" id="PTHR43880:SF12">
    <property type="entry name" value="ALCOHOL DEHYDROGENASE CLASS-3"/>
    <property type="match status" value="1"/>
</dbReference>
<dbReference type="GO" id="GO:0106321">
    <property type="term" value="F:S-(hydroxymethyl)glutathione dehydrogenase (NADP+) activity"/>
    <property type="evidence" value="ECO:0007669"/>
    <property type="project" value="RHEA"/>
</dbReference>
<evidence type="ECO:0000256" key="10">
    <source>
        <dbReference type="ARBA" id="ARBA00048110"/>
    </source>
</evidence>
<comment type="cofactor">
    <cofactor evidence="1 14">
        <name>Zn(2+)</name>
        <dbReference type="ChEBI" id="CHEBI:29105"/>
    </cofactor>
</comment>
<comment type="similarity">
    <text evidence="2 14">Belongs to the zinc-containing alcohol dehydrogenase family. Class-III subfamily.</text>
</comment>
<dbReference type="SMART" id="SM00829">
    <property type="entry name" value="PKS_ER"/>
    <property type="match status" value="1"/>
</dbReference>
<comment type="catalytic activity">
    <reaction evidence="10 14">
        <text>S-(hydroxymethyl)glutathione + NAD(+) = S-formylglutathione + NADH + H(+)</text>
        <dbReference type="Rhea" id="RHEA:19985"/>
        <dbReference type="ChEBI" id="CHEBI:15378"/>
        <dbReference type="ChEBI" id="CHEBI:57540"/>
        <dbReference type="ChEBI" id="CHEBI:57688"/>
        <dbReference type="ChEBI" id="CHEBI:57945"/>
        <dbReference type="ChEBI" id="CHEBI:58758"/>
        <dbReference type="EC" id="1.1.1.284"/>
    </reaction>
</comment>
<organism evidence="16 17">
    <name type="scientific">Vibrio gazogenes DSM 21264 = NBRC 103151</name>
    <dbReference type="NCBI Taxonomy" id="1123492"/>
    <lineage>
        <taxon>Bacteria</taxon>
        <taxon>Pseudomonadati</taxon>
        <taxon>Pseudomonadota</taxon>
        <taxon>Gammaproteobacteria</taxon>
        <taxon>Vibrionales</taxon>
        <taxon>Vibrionaceae</taxon>
        <taxon>Vibrio</taxon>
    </lineage>
</organism>
<dbReference type="GO" id="GO:0106322">
    <property type="term" value="F:S-(hydroxymethyl)glutathione dehydrogenase (NAD+) activity"/>
    <property type="evidence" value="ECO:0007669"/>
    <property type="project" value="RHEA"/>
</dbReference>
<dbReference type="NCBIfam" id="TIGR02818">
    <property type="entry name" value="adh_III_F_hyde"/>
    <property type="match status" value="1"/>
</dbReference>
<comment type="catalytic activity">
    <reaction evidence="9">
        <text>S-(hydroxymethyl)glutathione + NADP(+) = S-formylglutathione + NADPH + H(+)</text>
        <dbReference type="Rhea" id="RHEA:19981"/>
        <dbReference type="ChEBI" id="CHEBI:15378"/>
        <dbReference type="ChEBI" id="CHEBI:57688"/>
        <dbReference type="ChEBI" id="CHEBI:57783"/>
        <dbReference type="ChEBI" id="CHEBI:58349"/>
        <dbReference type="ChEBI" id="CHEBI:58758"/>
        <dbReference type="EC" id="1.1.1.284"/>
    </reaction>
</comment>
<accession>A0A1M5DCZ0</accession>
<keyword evidence="6 14" id="KW-0560">Oxidoreductase</keyword>
<keyword evidence="17" id="KW-1185">Reference proteome</keyword>
<dbReference type="FunFam" id="3.40.50.720:FF:000003">
    <property type="entry name" value="S-(hydroxymethyl)glutathione dehydrogenase"/>
    <property type="match status" value="1"/>
</dbReference>
<dbReference type="AlphaFoldDB" id="A0A1M5DCZ0"/>
<dbReference type="SUPFAM" id="SSF51735">
    <property type="entry name" value="NAD(P)-binding Rossmann-fold domains"/>
    <property type="match status" value="1"/>
</dbReference>
<evidence type="ECO:0000313" key="16">
    <source>
        <dbReference type="EMBL" id="SHF64948.1"/>
    </source>
</evidence>
<dbReference type="GO" id="GO:0080007">
    <property type="term" value="F:S-nitrosoglutathione reductase (NADH) activity"/>
    <property type="evidence" value="ECO:0007669"/>
    <property type="project" value="RHEA"/>
</dbReference>
<evidence type="ECO:0000256" key="13">
    <source>
        <dbReference type="ARBA" id="ARBA00049243"/>
    </source>
</evidence>
<dbReference type="Pfam" id="PF08240">
    <property type="entry name" value="ADH_N"/>
    <property type="match status" value="1"/>
</dbReference>
<dbReference type="EC" id="1.1.1.284" evidence="14"/>
<evidence type="ECO:0000256" key="9">
    <source>
        <dbReference type="ARBA" id="ARBA00047793"/>
    </source>
</evidence>
<feature type="domain" description="Enoyl reductase (ER)" evidence="15">
    <location>
        <begin position="16"/>
        <end position="373"/>
    </location>
</feature>
<comment type="catalytic activity">
    <reaction evidence="13">
        <text>a primary alcohol + NAD(+) = an aldehyde + NADH + H(+)</text>
        <dbReference type="Rhea" id="RHEA:10736"/>
        <dbReference type="ChEBI" id="CHEBI:15378"/>
        <dbReference type="ChEBI" id="CHEBI:15734"/>
        <dbReference type="ChEBI" id="CHEBI:17478"/>
        <dbReference type="ChEBI" id="CHEBI:57540"/>
        <dbReference type="ChEBI" id="CHEBI:57945"/>
        <dbReference type="EC" id="1.1.1.1"/>
    </reaction>
</comment>
<dbReference type="Pfam" id="PF00107">
    <property type="entry name" value="ADH_zinc_N"/>
    <property type="match status" value="1"/>
</dbReference>
<dbReference type="CDD" id="cd08300">
    <property type="entry name" value="alcohol_DH_class_III"/>
    <property type="match status" value="1"/>
</dbReference>
<dbReference type="GO" id="GO:0008270">
    <property type="term" value="F:zinc ion binding"/>
    <property type="evidence" value="ECO:0007669"/>
    <property type="project" value="InterPro"/>
</dbReference>
<dbReference type="Proteomes" id="UP000184159">
    <property type="component" value="Unassembled WGS sequence"/>
</dbReference>
<reference evidence="17" key="1">
    <citation type="submission" date="2016-11" db="EMBL/GenBank/DDBJ databases">
        <authorList>
            <person name="Varghese N."/>
            <person name="Submissions S."/>
        </authorList>
    </citation>
    <scope>NUCLEOTIDE SEQUENCE [LARGE SCALE GENOMIC DNA]</scope>
    <source>
        <strain evidence="17">DSM 21264</strain>
    </source>
</reference>
<evidence type="ECO:0000256" key="6">
    <source>
        <dbReference type="ARBA" id="ARBA00023002"/>
    </source>
</evidence>
<dbReference type="EMBL" id="FQUH01000014">
    <property type="protein sequence ID" value="SHF64948.1"/>
    <property type="molecule type" value="Genomic_DNA"/>
</dbReference>
<dbReference type="InterPro" id="IPR020843">
    <property type="entry name" value="ER"/>
</dbReference>
<evidence type="ECO:0000256" key="4">
    <source>
        <dbReference type="ARBA" id="ARBA00022723"/>
    </source>
</evidence>
<dbReference type="PROSITE" id="PS00059">
    <property type="entry name" value="ADH_ZINC"/>
    <property type="match status" value="1"/>
</dbReference>
<dbReference type="Gene3D" id="3.40.50.720">
    <property type="entry name" value="NAD(P)-binding Rossmann-like Domain"/>
    <property type="match status" value="1"/>
</dbReference>
<dbReference type="GO" id="GO:0005829">
    <property type="term" value="C:cytosol"/>
    <property type="evidence" value="ECO:0007669"/>
    <property type="project" value="TreeGrafter"/>
</dbReference>
<evidence type="ECO:0000256" key="1">
    <source>
        <dbReference type="ARBA" id="ARBA00001947"/>
    </source>
</evidence>
<dbReference type="GO" id="GO:0046294">
    <property type="term" value="P:formaldehyde catabolic process"/>
    <property type="evidence" value="ECO:0007669"/>
    <property type="project" value="InterPro"/>
</dbReference>
<dbReference type="InterPro" id="IPR011032">
    <property type="entry name" value="GroES-like_sf"/>
</dbReference>
<evidence type="ECO:0000256" key="7">
    <source>
        <dbReference type="ARBA" id="ARBA00023027"/>
    </source>
</evidence>